<dbReference type="InterPro" id="IPR058912">
    <property type="entry name" value="HTH_animal"/>
</dbReference>
<reference evidence="2" key="1">
    <citation type="submission" date="2023-07" db="EMBL/GenBank/DDBJ databases">
        <authorList>
            <person name="Stuckert A."/>
        </authorList>
    </citation>
    <scope>NUCLEOTIDE SEQUENCE</scope>
</reference>
<evidence type="ECO:0000313" key="2">
    <source>
        <dbReference type="EMBL" id="CAJ0940311.1"/>
    </source>
</evidence>
<organism evidence="2 3">
    <name type="scientific">Ranitomeya imitator</name>
    <name type="common">mimic poison frog</name>
    <dbReference type="NCBI Taxonomy" id="111125"/>
    <lineage>
        <taxon>Eukaryota</taxon>
        <taxon>Metazoa</taxon>
        <taxon>Chordata</taxon>
        <taxon>Craniata</taxon>
        <taxon>Vertebrata</taxon>
        <taxon>Euteleostomi</taxon>
        <taxon>Amphibia</taxon>
        <taxon>Batrachia</taxon>
        <taxon>Anura</taxon>
        <taxon>Neobatrachia</taxon>
        <taxon>Hyloidea</taxon>
        <taxon>Dendrobatidae</taxon>
        <taxon>Dendrobatinae</taxon>
        <taxon>Ranitomeya</taxon>
    </lineage>
</organism>
<dbReference type="PANTHER" id="PTHR21301:SF13">
    <property type="match status" value="1"/>
</dbReference>
<dbReference type="PANTHER" id="PTHR21301">
    <property type="entry name" value="REVERSE TRANSCRIPTASE"/>
    <property type="match status" value="1"/>
</dbReference>
<evidence type="ECO:0000313" key="3">
    <source>
        <dbReference type="Proteomes" id="UP001176940"/>
    </source>
</evidence>
<keyword evidence="3" id="KW-1185">Reference proteome</keyword>
<accession>A0ABN9LKQ8</accession>
<comment type="caution">
    <text evidence="2">The sequence shown here is derived from an EMBL/GenBank/DDBJ whole genome shotgun (WGS) entry which is preliminary data.</text>
</comment>
<feature type="domain" description="Helix-turn-helix" evidence="1">
    <location>
        <begin position="99"/>
        <end position="157"/>
    </location>
</feature>
<sequence>MPLSICVHYMVFTEDIVDWWCPQIIFRGRYIDDILVFWAGDMSSFNTFVQDLNKNDLGLRFTSEVDRQSINFLDINIKKGTGGLLETTLFRKPTATNNLLDWDSNHPRSLRRGIPKGQYLRVKRNCSNSSHFYGEAKELINKFLDKGYPMNVLQEAFKKVESCDRNSLLSPKEKKEDKQTRIIGNFDSCSGKSALSSPNIGGF</sequence>
<dbReference type="EMBL" id="CAUEEQ010016879">
    <property type="protein sequence ID" value="CAJ0940311.1"/>
    <property type="molecule type" value="Genomic_DNA"/>
</dbReference>
<name>A0ABN9LKQ8_9NEOB</name>
<proteinExistence type="predicted"/>
<dbReference type="Proteomes" id="UP001176940">
    <property type="component" value="Unassembled WGS sequence"/>
</dbReference>
<gene>
    <name evidence="2" type="ORF">RIMI_LOCUS8492533</name>
</gene>
<protein>
    <recommendedName>
        <fullName evidence="1">Helix-turn-helix domain-containing protein</fullName>
    </recommendedName>
</protein>
<evidence type="ECO:0000259" key="1">
    <source>
        <dbReference type="Pfam" id="PF26215"/>
    </source>
</evidence>
<dbReference type="Pfam" id="PF26215">
    <property type="entry name" value="HTH_animal"/>
    <property type="match status" value="1"/>
</dbReference>